<evidence type="ECO:0000256" key="2">
    <source>
        <dbReference type="ARBA" id="ARBA00007655"/>
    </source>
</evidence>
<evidence type="ECO:0000256" key="5">
    <source>
        <dbReference type="ARBA" id="ARBA00023136"/>
    </source>
</evidence>
<dbReference type="InParanoid" id="T1EGI2"/>
<reference evidence="10" key="1">
    <citation type="submission" date="2012-12" db="EMBL/GenBank/DDBJ databases">
        <authorList>
            <person name="Hellsten U."/>
            <person name="Grimwood J."/>
            <person name="Chapman J.A."/>
            <person name="Shapiro H."/>
            <person name="Aerts A."/>
            <person name="Otillar R.P."/>
            <person name="Terry A.Y."/>
            <person name="Boore J.L."/>
            <person name="Simakov O."/>
            <person name="Marletaz F."/>
            <person name="Cho S.-J."/>
            <person name="Edsinger-Gonzales E."/>
            <person name="Havlak P."/>
            <person name="Kuo D.-H."/>
            <person name="Larsson T."/>
            <person name="Lv J."/>
            <person name="Arendt D."/>
            <person name="Savage R."/>
            <person name="Osoegawa K."/>
            <person name="de Jong P."/>
            <person name="Lindberg D.R."/>
            <person name="Seaver E.C."/>
            <person name="Weisblat D.A."/>
            <person name="Putnam N.H."/>
            <person name="Grigoriev I.V."/>
            <person name="Rokhsar D.S."/>
        </authorList>
    </citation>
    <scope>NUCLEOTIDE SEQUENCE</scope>
</reference>
<keyword evidence="3" id="KW-0812">Transmembrane</keyword>
<dbReference type="GO" id="GO:0005737">
    <property type="term" value="C:cytoplasm"/>
    <property type="evidence" value="ECO:0000318"/>
    <property type="project" value="GO_Central"/>
</dbReference>
<dbReference type="eggNOG" id="KOG1422">
    <property type="taxonomic scope" value="Eukaryota"/>
</dbReference>
<dbReference type="EnsemblMetazoa" id="HelroT116835">
    <property type="protein sequence ID" value="HelroP116835"/>
    <property type="gene ID" value="HelroG116835"/>
</dbReference>
<dbReference type="EMBL" id="KB095826">
    <property type="protein sequence ID" value="ESO11341.1"/>
    <property type="molecule type" value="Genomic_DNA"/>
</dbReference>
<evidence type="ECO:0000256" key="4">
    <source>
        <dbReference type="ARBA" id="ARBA00022989"/>
    </source>
</evidence>
<organism evidence="9 10">
    <name type="scientific">Helobdella robusta</name>
    <name type="common">Californian leech</name>
    <dbReference type="NCBI Taxonomy" id="6412"/>
    <lineage>
        <taxon>Eukaryota</taxon>
        <taxon>Metazoa</taxon>
        <taxon>Spiralia</taxon>
        <taxon>Lophotrochozoa</taxon>
        <taxon>Annelida</taxon>
        <taxon>Clitellata</taxon>
        <taxon>Hirudinea</taxon>
        <taxon>Rhynchobdellida</taxon>
        <taxon>Glossiphoniidae</taxon>
        <taxon>Helobdella</taxon>
    </lineage>
</organism>
<evidence type="ECO:0000259" key="7">
    <source>
        <dbReference type="Pfam" id="PF22441"/>
    </source>
</evidence>
<dbReference type="SUPFAM" id="SSF81995">
    <property type="entry name" value="beta-sandwich domain of Sec23/24"/>
    <property type="match status" value="1"/>
</dbReference>
<dbReference type="InterPro" id="IPR036249">
    <property type="entry name" value="Thioredoxin-like_sf"/>
</dbReference>
<comment type="similarity">
    <text evidence="2">Belongs to the chloride channel CLIC family.</text>
</comment>
<dbReference type="InterPro" id="IPR053823">
    <property type="entry name" value="CLIC_N"/>
</dbReference>
<dbReference type="CTD" id="20195684"/>
<evidence type="ECO:0000256" key="3">
    <source>
        <dbReference type="ARBA" id="ARBA00022692"/>
    </source>
</evidence>
<dbReference type="InterPro" id="IPR036282">
    <property type="entry name" value="Glutathione-S-Trfase_C_sf"/>
</dbReference>
<name>T1EGI2_HELRO</name>
<dbReference type="FunFam" id="3.40.30.10:FF:000188">
    <property type="entry name" value="Chloride intracellular channel exc-4"/>
    <property type="match status" value="1"/>
</dbReference>
<dbReference type="Gene3D" id="1.20.1050.10">
    <property type="match status" value="1"/>
</dbReference>
<dbReference type="SUPFAM" id="SSF47616">
    <property type="entry name" value="GST C-terminal domain-like"/>
    <property type="match status" value="1"/>
</dbReference>
<accession>T1EGI2</accession>
<feature type="region of interest" description="Disordered" evidence="6">
    <location>
        <begin position="1"/>
        <end position="48"/>
    </location>
</feature>
<reference evidence="8 10" key="2">
    <citation type="journal article" date="2013" name="Nature">
        <title>Insights into bilaterian evolution from three spiralian genomes.</title>
        <authorList>
            <person name="Simakov O."/>
            <person name="Marletaz F."/>
            <person name="Cho S.J."/>
            <person name="Edsinger-Gonzales E."/>
            <person name="Havlak P."/>
            <person name="Hellsten U."/>
            <person name="Kuo D.H."/>
            <person name="Larsson T."/>
            <person name="Lv J."/>
            <person name="Arendt D."/>
            <person name="Savage R."/>
            <person name="Osoegawa K."/>
            <person name="de Jong P."/>
            <person name="Grimwood J."/>
            <person name="Chapman J.A."/>
            <person name="Shapiro H."/>
            <person name="Aerts A."/>
            <person name="Otillar R.P."/>
            <person name="Terry A.Y."/>
            <person name="Boore J.L."/>
            <person name="Grigoriev I.V."/>
            <person name="Lindberg D.R."/>
            <person name="Seaver E.C."/>
            <person name="Weisblat D.A."/>
            <person name="Putnam N.H."/>
            <person name="Rokhsar D.S."/>
        </authorList>
    </citation>
    <scope>NUCLEOTIDE SEQUENCE</scope>
</reference>
<dbReference type="PANTHER" id="PTHR43920">
    <property type="entry name" value="CHLORIDE INTRACELLULAR CHANNEL, ISOFORM A"/>
    <property type="match status" value="1"/>
</dbReference>
<dbReference type="OrthoDB" id="1935530at2759"/>
<feature type="compositionally biased region" description="Low complexity" evidence="6">
    <location>
        <begin position="18"/>
        <end position="45"/>
    </location>
</feature>
<dbReference type="FunCoup" id="T1EGI2">
    <property type="interactions" value="327"/>
</dbReference>
<dbReference type="Pfam" id="PF22441">
    <property type="entry name" value="CLIC-like_N"/>
    <property type="match status" value="1"/>
</dbReference>
<dbReference type="Gene3D" id="3.40.30.10">
    <property type="entry name" value="Glutaredoxin"/>
    <property type="match status" value="1"/>
</dbReference>
<protein>
    <recommendedName>
        <fullName evidence="7">CLIC N-terminal domain-containing protein</fullName>
    </recommendedName>
</protein>
<dbReference type="Proteomes" id="UP000015101">
    <property type="component" value="Unassembled WGS sequence"/>
</dbReference>
<comment type="subcellular location">
    <subcellularLocation>
        <location evidence="1">Membrane</location>
        <topology evidence="1">Single-pass membrane protein</topology>
    </subcellularLocation>
</comment>
<keyword evidence="5" id="KW-0472">Membrane</keyword>
<keyword evidence="10" id="KW-1185">Reference proteome</keyword>
<dbReference type="PANTHER" id="PTHR43920:SF5">
    <property type="entry name" value="CHLORIDE INTRACELLULAR CHANNEL CLIC"/>
    <property type="match status" value="1"/>
</dbReference>
<keyword evidence="4" id="KW-1133">Transmembrane helix</keyword>
<evidence type="ECO:0000313" key="9">
    <source>
        <dbReference type="EnsemblMetazoa" id="HelroP116835"/>
    </source>
</evidence>
<dbReference type="FunFam" id="1.20.1050.10:FF:000091">
    <property type="entry name" value="Chloride intracellular channel exl-1"/>
    <property type="match status" value="1"/>
</dbReference>
<dbReference type="OMA" id="DEYLMRP"/>
<evidence type="ECO:0000256" key="6">
    <source>
        <dbReference type="SAM" id="MobiDB-lite"/>
    </source>
</evidence>
<proteinExistence type="inferred from homology"/>
<reference evidence="9" key="3">
    <citation type="submission" date="2015-06" db="UniProtKB">
        <authorList>
            <consortium name="EnsemblMetazoa"/>
        </authorList>
    </citation>
    <scope>IDENTIFICATION</scope>
</reference>
<gene>
    <name evidence="9" type="primary">20195684</name>
    <name evidence="8" type="ORF">HELRODRAFT_116835</name>
</gene>
<evidence type="ECO:0000256" key="1">
    <source>
        <dbReference type="ARBA" id="ARBA00004167"/>
    </source>
</evidence>
<dbReference type="STRING" id="6412.T1EGI2"/>
<dbReference type="GO" id="GO:0016324">
    <property type="term" value="C:apical plasma membrane"/>
    <property type="evidence" value="ECO:0000318"/>
    <property type="project" value="GO_Central"/>
</dbReference>
<dbReference type="SUPFAM" id="SSF52833">
    <property type="entry name" value="Thioredoxin-like"/>
    <property type="match status" value="1"/>
</dbReference>
<feature type="compositionally biased region" description="Polar residues" evidence="6">
    <location>
        <begin position="1"/>
        <end position="17"/>
    </location>
</feature>
<feature type="domain" description="CLIC N-terminal" evidence="7">
    <location>
        <begin position="68"/>
        <end position="155"/>
    </location>
</feature>
<dbReference type="HOGENOM" id="CLU_061051_0_1_1"/>
<dbReference type="GeneID" id="20195684"/>
<evidence type="ECO:0000313" key="8">
    <source>
        <dbReference type="EMBL" id="ESO11341.1"/>
    </source>
</evidence>
<dbReference type="KEGG" id="hro:HELRODRAFT_116835"/>
<dbReference type="AlphaFoldDB" id="T1EGI2"/>
<evidence type="ECO:0000313" key="10">
    <source>
        <dbReference type="Proteomes" id="UP000015101"/>
    </source>
</evidence>
<dbReference type="GO" id="GO:0006821">
    <property type="term" value="P:chloride transport"/>
    <property type="evidence" value="ECO:0000318"/>
    <property type="project" value="GO_Central"/>
</dbReference>
<dbReference type="EMBL" id="AMQM01008676">
    <property type="status" value="NOT_ANNOTATED_CDS"/>
    <property type="molecule type" value="Genomic_DNA"/>
</dbReference>
<sequence>MHPSTSTANHNNITQKSPQQHQPQPQQHQPQHQPQLQQQQQQQQQFTQSASNNIAINNHLTNANNNKQVELFVKAGKDGESYGGCPICQRFFMILLTKADYNKDLSLIVTTVNMSKPPPDFKKLATRLPVLNHQDQIISDQDEMVQYIDKTFRYPPMNYDNVAAAKACRDVFSKFSFYIKDVSQSPAALLAELHRLNDYLMNSPHKFLCRDVPDHLDCMMLPKLQHLRVAAKAFKNFDIPLEFKGLWRYLATAYNTTSFRESCPSDQEIIFHWGSKPECPDLSKDFQLSEATPKYSFDYPADAYKE</sequence>
<dbReference type="RefSeq" id="XP_009010563.1">
    <property type="nucleotide sequence ID" value="XM_009012315.1"/>
</dbReference>
<dbReference type="GO" id="GO:0005254">
    <property type="term" value="F:chloride channel activity"/>
    <property type="evidence" value="ECO:0000318"/>
    <property type="project" value="GO_Central"/>
</dbReference>